<dbReference type="RefSeq" id="XP_003682960.1">
    <property type="nucleotide sequence ID" value="XM_003682912.1"/>
</dbReference>
<dbReference type="InParanoid" id="G8ZXY2"/>
<dbReference type="GeneID" id="11505044"/>
<evidence type="ECO:0008006" key="3">
    <source>
        <dbReference type="Google" id="ProtNLM"/>
    </source>
</evidence>
<dbReference type="SUPFAM" id="SSF48452">
    <property type="entry name" value="TPR-like"/>
    <property type="match status" value="1"/>
</dbReference>
<dbReference type="InterPro" id="IPR011990">
    <property type="entry name" value="TPR-like_helical_dom_sf"/>
</dbReference>
<gene>
    <name evidence="1" type="primary">TDEL0G03820</name>
    <name evidence="1" type="ORF">TDEL_0G03820</name>
</gene>
<dbReference type="KEGG" id="tdl:TDEL_0G03820"/>
<dbReference type="AlphaFoldDB" id="G8ZXY2"/>
<protein>
    <recommendedName>
        <fullName evidence="3">Translocation protein SEC72</fullName>
    </recommendedName>
</protein>
<accession>G8ZXY2</accession>
<sequence length="193" mass="21716">MTEISYDTNSKKLSSVGEPTEGLEIALGQVNTLTTALISETNPNFTPQPHEDVSKLIKNLFDSGLKNAQQNKFPEALKNVSLAIEMAQRKRAPWEAFAIQLKELQFMLRHKIDILLVLGRYLEALQDLDMLMNTGLIQPEVLIRKTDALLKLGQLDQARIECERGLTLQPQNAKLKALLMECTRKLADFNGEI</sequence>
<dbReference type="EMBL" id="HE616748">
    <property type="protein sequence ID" value="CCE93749.1"/>
    <property type="molecule type" value="Genomic_DNA"/>
</dbReference>
<proteinExistence type="predicted"/>
<evidence type="ECO:0000313" key="1">
    <source>
        <dbReference type="EMBL" id="CCE93749.1"/>
    </source>
</evidence>
<keyword evidence="2" id="KW-1185">Reference proteome</keyword>
<dbReference type="GO" id="GO:0031204">
    <property type="term" value="P:post-translational protein targeting to membrane, translocation"/>
    <property type="evidence" value="ECO:0007669"/>
    <property type="project" value="EnsemblFungi"/>
</dbReference>
<dbReference type="GO" id="GO:0031207">
    <property type="term" value="C:Sec62/Sec63 complex"/>
    <property type="evidence" value="ECO:0007669"/>
    <property type="project" value="EnsemblFungi"/>
</dbReference>
<name>G8ZXY2_TORDE</name>
<reference evidence="1 2" key="1">
    <citation type="journal article" date="2011" name="Proc. Natl. Acad. Sci. U.S.A.">
        <title>Evolutionary erosion of yeast sex chromosomes by mating-type switching accidents.</title>
        <authorList>
            <person name="Gordon J.L."/>
            <person name="Armisen D."/>
            <person name="Proux-Wera E."/>
            <person name="Oheigeartaigh S.S."/>
            <person name="Byrne K.P."/>
            <person name="Wolfe K.H."/>
        </authorList>
    </citation>
    <scope>NUCLEOTIDE SEQUENCE [LARGE SCALE GENOMIC DNA]</scope>
    <source>
        <strain evidence="2">ATCC 10662 / CBS 1146 / NBRC 0425 / NCYC 2629 / NRRL Y-866</strain>
    </source>
</reference>
<dbReference type="GO" id="GO:0008320">
    <property type="term" value="F:protein transmembrane transporter activity"/>
    <property type="evidence" value="ECO:0007669"/>
    <property type="project" value="EnsemblFungi"/>
</dbReference>
<dbReference type="eggNOG" id="ENOG502RZEU">
    <property type="taxonomic scope" value="Eukaryota"/>
</dbReference>
<dbReference type="HOGENOM" id="CLU_111698_0_0_1"/>
<dbReference type="GO" id="GO:0071256">
    <property type="term" value="C:translocon complex"/>
    <property type="evidence" value="ECO:0007669"/>
    <property type="project" value="EnsemblFungi"/>
</dbReference>
<dbReference type="FunCoup" id="G8ZXY2">
    <property type="interactions" value="81"/>
</dbReference>
<evidence type="ECO:0000313" key="2">
    <source>
        <dbReference type="Proteomes" id="UP000005627"/>
    </source>
</evidence>
<dbReference type="Proteomes" id="UP000005627">
    <property type="component" value="Chromosome 7"/>
</dbReference>
<dbReference type="Gene3D" id="1.25.40.10">
    <property type="entry name" value="Tetratricopeptide repeat domain"/>
    <property type="match status" value="1"/>
</dbReference>
<dbReference type="OrthoDB" id="433738at2759"/>
<dbReference type="STRING" id="1076872.G8ZXY2"/>
<organism evidence="1 2">
    <name type="scientific">Torulaspora delbrueckii</name>
    <name type="common">Yeast</name>
    <name type="synonym">Candida colliculosa</name>
    <dbReference type="NCBI Taxonomy" id="4950"/>
    <lineage>
        <taxon>Eukaryota</taxon>
        <taxon>Fungi</taxon>
        <taxon>Dikarya</taxon>
        <taxon>Ascomycota</taxon>
        <taxon>Saccharomycotina</taxon>
        <taxon>Saccharomycetes</taxon>
        <taxon>Saccharomycetales</taxon>
        <taxon>Saccharomycetaceae</taxon>
        <taxon>Torulaspora</taxon>
    </lineage>
</organism>